<keyword evidence="2" id="KW-1185">Reference proteome</keyword>
<evidence type="ECO:0000313" key="1">
    <source>
        <dbReference type="EMBL" id="GAA2434560.1"/>
    </source>
</evidence>
<dbReference type="EMBL" id="BAAASZ010000017">
    <property type="protein sequence ID" value="GAA2434560.1"/>
    <property type="molecule type" value="Genomic_DNA"/>
</dbReference>
<evidence type="ECO:0000313" key="2">
    <source>
        <dbReference type="Proteomes" id="UP001501638"/>
    </source>
</evidence>
<reference evidence="2" key="1">
    <citation type="journal article" date="2019" name="Int. J. Syst. Evol. Microbiol.">
        <title>The Global Catalogue of Microorganisms (GCM) 10K type strain sequencing project: providing services to taxonomists for standard genome sequencing and annotation.</title>
        <authorList>
            <consortium name="The Broad Institute Genomics Platform"/>
            <consortium name="The Broad Institute Genome Sequencing Center for Infectious Disease"/>
            <person name="Wu L."/>
            <person name="Ma J."/>
        </authorList>
    </citation>
    <scope>NUCLEOTIDE SEQUENCE [LARGE SCALE GENOMIC DNA]</scope>
    <source>
        <strain evidence="2">JCM 6305</strain>
    </source>
</reference>
<comment type="caution">
    <text evidence="1">The sequence shown here is derived from an EMBL/GenBank/DDBJ whole genome shotgun (WGS) entry which is preliminary data.</text>
</comment>
<gene>
    <name evidence="1" type="ORF">GCM10010405_16940</name>
</gene>
<protein>
    <submittedName>
        <fullName evidence="1">Uncharacterized protein</fullName>
    </submittedName>
</protein>
<organism evidence="1 2">
    <name type="scientific">Streptomyces macrosporus</name>
    <dbReference type="NCBI Taxonomy" id="44032"/>
    <lineage>
        <taxon>Bacteria</taxon>
        <taxon>Bacillati</taxon>
        <taxon>Actinomycetota</taxon>
        <taxon>Actinomycetes</taxon>
        <taxon>Kitasatosporales</taxon>
        <taxon>Streptomycetaceae</taxon>
        <taxon>Streptomyces</taxon>
    </lineage>
</organism>
<dbReference type="Proteomes" id="UP001501638">
    <property type="component" value="Unassembled WGS sequence"/>
</dbReference>
<proteinExistence type="predicted"/>
<sequence>MEALDAVVADRVRAVQALLVPVRGLSGRRLVPREVVGGDARLVVVAGGLPGLSEEVAGVGVPAFGLGPHALGAQPDDGVVGVQGRGLAFSMGRLGV</sequence>
<dbReference type="RefSeq" id="WP_344321510.1">
    <property type="nucleotide sequence ID" value="NZ_BAAASZ010000017.1"/>
</dbReference>
<name>A0ABP5WVD3_9ACTN</name>
<accession>A0ABP5WVD3</accession>